<evidence type="ECO:0000256" key="14">
    <source>
        <dbReference type="RuleBase" id="RU000461"/>
    </source>
</evidence>
<dbReference type="Proteomes" id="UP001153712">
    <property type="component" value="Chromosome 3"/>
</dbReference>
<organism evidence="16 17">
    <name type="scientific">Phyllotreta striolata</name>
    <name type="common">Striped flea beetle</name>
    <name type="synonym">Crioceris striolata</name>
    <dbReference type="NCBI Taxonomy" id="444603"/>
    <lineage>
        <taxon>Eukaryota</taxon>
        <taxon>Metazoa</taxon>
        <taxon>Ecdysozoa</taxon>
        <taxon>Arthropoda</taxon>
        <taxon>Hexapoda</taxon>
        <taxon>Insecta</taxon>
        <taxon>Pterygota</taxon>
        <taxon>Neoptera</taxon>
        <taxon>Endopterygota</taxon>
        <taxon>Coleoptera</taxon>
        <taxon>Polyphaga</taxon>
        <taxon>Cucujiformia</taxon>
        <taxon>Chrysomeloidea</taxon>
        <taxon>Chrysomelidae</taxon>
        <taxon>Galerucinae</taxon>
        <taxon>Alticini</taxon>
        <taxon>Phyllotreta</taxon>
    </lineage>
</organism>
<dbReference type="InterPro" id="IPR001128">
    <property type="entry name" value="Cyt_P450"/>
</dbReference>
<dbReference type="InterPro" id="IPR002401">
    <property type="entry name" value="Cyt_P450_E_grp-I"/>
</dbReference>
<gene>
    <name evidence="16" type="ORF">PHYEVI_LOCUS6136</name>
</gene>
<keyword evidence="7" id="KW-0256">Endoplasmic reticulum</keyword>
<evidence type="ECO:0000256" key="2">
    <source>
        <dbReference type="ARBA" id="ARBA00004174"/>
    </source>
</evidence>
<feature type="transmembrane region" description="Helical" evidence="15">
    <location>
        <begin position="222"/>
        <end position="240"/>
    </location>
</feature>
<dbReference type="CDD" id="cd11056">
    <property type="entry name" value="CYP6-like"/>
    <property type="match status" value="1"/>
</dbReference>
<comment type="similarity">
    <text evidence="4 14">Belongs to the cytochrome P450 family.</text>
</comment>
<evidence type="ECO:0000256" key="4">
    <source>
        <dbReference type="ARBA" id="ARBA00010617"/>
    </source>
</evidence>
<accession>A0A9N9TPG7</accession>
<dbReference type="InterPro" id="IPR017972">
    <property type="entry name" value="Cyt_P450_CS"/>
</dbReference>
<comment type="subcellular location">
    <subcellularLocation>
        <location evidence="3">Endoplasmic reticulum membrane</location>
        <topology evidence="3">Peripheral membrane protein</topology>
    </subcellularLocation>
    <subcellularLocation>
        <location evidence="2">Microsome membrane</location>
        <topology evidence="2">Peripheral membrane protein</topology>
    </subcellularLocation>
</comment>
<dbReference type="OrthoDB" id="2789670at2759"/>
<dbReference type="FunFam" id="1.10.630.10:FF:000042">
    <property type="entry name" value="Cytochrome P450"/>
    <property type="match status" value="1"/>
</dbReference>
<feature type="transmembrane region" description="Helical" evidence="15">
    <location>
        <begin position="6"/>
        <end position="23"/>
    </location>
</feature>
<keyword evidence="17" id="KW-1185">Reference proteome</keyword>
<evidence type="ECO:0000256" key="12">
    <source>
        <dbReference type="ARBA" id="ARBA00023136"/>
    </source>
</evidence>
<keyword evidence="10 13" id="KW-0408">Iron</keyword>
<evidence type="ECO:0008006" key="18">
    <source>
        <dbReference type="Google" id="ProtNLM"/>
    </source>
</evidence>
<evidence type="ECO:0000256" key="1">
    <source>
        <dbReference type="ARBA" id="ARBA00001971"/>
    </source>
</evidence>
<keyword evidence="12 15" id="KW-0472">Membrane</keyword>
<dbReference type="GO" id="GO:0005506">
    <property type="term" value="F:iron ion binding"/>
    <property type="evidence" value="ECO:0007669"/>
    <property type="project" value="InterPro"/>
</dbReference>
<proteinExistence type="inferred from homology"/>
<evidence type="ECO:0000256" key="6">
    <source>
        <dbReference type="ARBA" id="ARBA00022723"/>
    </source>
</evidence>
<evidence type="ECO:0000256" key="15">
    <source>
        <dbReference type="SAM" id="Phobius"/>
    </source>
</evidence>
<evidence type="ECO:0000313" key="17">
    <source>
        <dbReference type="Proteomes" id="UP001153712"/>
    </source>
</evidence>
<evidence type="ECO:0000313" key="16">
    <source>
        <dbReference type="EMBL" id="CAG9859768.1"/>
    </source>
</evidence>
<evidence type="ECO:0000256" key="3">
    <source>
        <dbReference type="ARBA" id="ARBA00004406"/>
    </source>
</evidence>
<keyword evidence="15" id="KW-1133">Transmembrane helix</keyword>
<dbReference type="PRINTS" id="PR00463">
    <property type="entry name" value="EP450I"/>
</dbReference>
<dbReference type="PROSITE" id="PS00086">
    <property type="entry name" value="CYTOCHROME_P450"/>
    <property type="match status" value="1"/>
</dbReference>
<dbReference type="PRINTS" id="PR00385">
    <property type="entry name" value="P450"/>
</dbReference>
<dbReference type="InterPro" id="IPR036396">
    <property type="entry name" value="Cyt_P450_sf"/>
</dbReference>
<evidence type="ECO:0000256" key="9">
    <source>
        <dbReference type="ARBA" id="ARBA00023002"/>
    </source>
</evidence>
<dbReference type="PANTHER" id="PTHR24292:SF100">
    <property type="entry name" value="CYTOCHROME P450 6A16, ISOFORM B-RELATED"/>
    <property type="match status" value="1"/>
</dbReference>
<sequence>MQSSITTYLIILVVAALYILAKYKLTYWKRRNIFHSPPDLVYGNLKSTIIENKTFSSTILNIYTDAKQRGHKFFGIYKFWSPYFIPIDLDLIKCILQQNFDHFPNHYSFLNEANDPLSENLFCLHDDKWKDMRSKLAPTFSSGKLKMMFPTVISCSKNMQNILKERSEANEPIDFKDLLARFTTDVIGNVGFGVETNSLKDPASEFRQHGINVFQFNLREKFLFFLIMVLPTWLIKKLGFSLNPPERTNFFTNLVEQTVRYREENNVYRKDFMHSLIQLKNFGKVHCLEEGSLVGKINQSDRTLSINQMAAHAFTFFLAGYETSATTMTFALIELAQNQDIQDKVRSEIRKVLGKYNNEITYESVTEMDYLEQVVLETLRKHPPIFLLPRVCSKDFHIPGTDVVLRAGTHVEIPVHAIHRDPEHYPEPDKFDPERFSPENKAKRPRCAYLPFGEGPRICIGLRFGKMQSKIGLCTILNNYRITFNERTPLPVEYGPGIVSLAKGEIFMNLEPVPQ</sequence>
<dbReference type="GO" id="GO:0016705">
    <property type="term" value="F:oxidoreductase activity, acting on paired donors, with incorporation or reduction of molecular oxygen"/>
    <property type="evidence" value="ECO:0007669"/>
    <property type="project" value="InterPro"/>
</dbReference>
<feature type="binding site" description="axial binding residue" evidence="13">
    <location>
        <position position="459"/>
    </location>
    <ligand>
        <name>heme</name>
        <dbReference type="ChEBI" id="CHEBI:30413"/>
    </ligand>
    <ligandPart>
        <name>Fe</name>
        <dbReference type="ChEBI" id="CHEBI:18248"/>
    </ligandPart>
</feature>
<dbReference type="InterPro" id="IPR050476">
    <property type="entry name" value="Insect_CytP450_Detox"/>
</dbReference>
<evidence type="ECO:0000256" key="11">
    <source>
        <dbReference type="ARBA" id="ARBA00023033"/>
    </source>
</evidence>
<dbReference type="GO" id="GO:0005789">
    <property type="term" value="C:endoplasmic reticulum membrane"/>
    <property type="evidence" value="ECO:0007669"/>
    <property type="project" value="UniProtKB-SubCell"/>
</dbReference>
<evidence type="ECO:0000256" key="8">
    <source>
        <dbReference type="ARBA" id="ARBA00022848"/>
    </source>
</evidence>
<evidence type="ECO:0000256" key="7">
    <source>
        <dbReference type="ARBA" id="ARBA00022824"/>
    </source>
</evidence>
<dbReference type="Gene3D" id="1.10.630.10">
    <property type="entry name" value="Cytochrome P450"/>
    <property type="match status" value="1"/>
</dbReference>
<keyword evidence="11 14" id="KW-0503">Monooxygenase</keyword>
<name>A0A9N9TPG7_PHYSR</name>
<dbReference type="AlphaFoldDB" id="A0A9N9TPG7"/>
<evidence type="ECO:0000256" key="10">
    <source>
        <dbReference type="ARBA" id="ARBA00023004"/>
    </source>
</evidence>
<keyword evidence="5 13" id="KW-0349">Heme</keyword>
<dbReference type="SUPFAM" id="SSF48264">
    <property type="entry name" value="Cytochrome P450"/>
    <property type="match status" value="1"/>
</dbReference>
<dbReference type="Pfam" id="PF00067">
    <property type="entry name" value="p450"/>
    <property type="match status" value="1"/>
</dbReference>
<dbReference type="PANTHER" id="PTHR24292">
    <property type="entry name" value="CYTOCHROME P450"/>
    <property type="match status" value="1"/>
</dbReference>
<keyword evidence="6 13" id="KW-0479">Metal-binding</keyword>
<dbReference type="GO" id="GO:0004497">
    <property type="term" value="F:monooxygenase activity"/>
    <property type="evidence" value="ECO:0007669"/>
    <property type="project" value="UniProtKB-KW"/>
</dbReference>
<keyword evidence="8" id="KW-0492">Microsome</keyword>
<protein>
    <recommendedName>
        <fullName evidence="18">Cytochrome P450</fullName>
    </recommendedName>
</protein>
<comment type="cofactor">
    <cofactor evidence="1 13">
        <name>heme</name>
        <dbReference type="ChEBI" id="CHEBI:30413"/>
    </cofactor>
</comment>
<evidence type="ECO:0000256" key="13">
    <source>
        <dbReference type="PIRSR" id="PIRSR602401-1"/>
    </source>
</evidence>
<keyword evidence="9 14" id="KW-0560">Oxidoreductase</keyword>
<keyword evidence="15" id="KW-0812">Transmembrane</keyword>
<dbReference type="GO" id="GO:0020037">
    <property type="term" value="F:heme binding"/>
    <property type="evidence" value="ECO:0007669"/>
    <property type="project" value="InterPro"/>
</dbReference>
<dbReference type="EMBL" id="OU900096">
    <property type="protein sequence ID" value="CAG9859768.1"/>
    <property type="molecule type" value="Genomic_DNA"/>
</dbReference>
<evidence type="ECO:0000256" key="5">
    <source>
        <dbReference type="ARBA" id="ARBA00022617"/>
    </source>
</evidence>
<reference evidence="16" key="1">
    <citation type="submission" date="2022-01" db="EMBL/GenBank/DDBJ databases">
        <authorList>
            <person name="King R."/>
        </authorList>
    </citation>
    <scope>NUCLEOTIDE SEQUENCE</scope>
</reference>